<gene>
    <name evidence="1" type="ORF">CLV70_102397</name>
</gene>
<name>A0A2T0SFJ0_9ACTN</name>
<dbReference type="GO" id="GO:0016301">
    <property type="term" value="F:kinase activity"/>
    <property type="evidence" value="ECO:0007669"/>
    <property type="project" value="UniProtKB-KW"/>
</dbReference>
<proteinExistence type="predicted"/>
<reference evidence="1 2" key="1">
    <citation type="submission" date="2018-03" db="EMBL/GenBank/DDBJ databases">
        <title>Genomic Encyclopedia of Archaeal and Bacterial Type Strains, Phase II (KMG-II): from individual species to whole genera.</title>
        <authorList>
            <person name="Goeker M."/>
        </authorList>
    </citation>
    <scope>NUCLEOTIDE SEQUENCE [LARGE SCALE GENOMIC DNA]</scope>
    <source>
        <strain evidence="1 2">DSM 45348</strain>
    </source>
</reference>
<dbReference type="SUPFAM" id="SSF52540">
    <property type="entry name" value="P-loop containing nucleoside triphosphate hydrolases"/>
    <property type="match status" value="1"/>
</dbReference>
<dbReference type="Gene3D" id="3.40.50.300">
    <property type="entry name" value="P-loop containing nucleotide triphosphate hydrolases"/>
    <property type="match status" value="1"/>
</dbReference>
<evidence type="ECO:0000313" key="2">
    <source>
        <dbReference type="Proteomes" id="UP000239209"/>
    </source>
</evidence>
<keyword evidence="1" id="KW-0418">Kinase</keyword>
<protein>
    <submittedName>
        <fullName evidence="1">Thymidylate kinase</fullName>
    </submittedName>
</protein>
<comment type="caution">
    <text evidence="1">The sequence shown here is derived from an EMBL/GenBank/DDBJ whole genome shotgun (WGS) entry which is preliminary data.</text>
</comment>
<keyword evidence="1" id="KW-0808">Transferase</keyword>
<sequence length="469" mass="49251">MPRRAPAAPARAELLAAVVAALDATGERWAWQGEAGAPERWLAATGPKDLDVWYAAPPSPGDPVGVLARAYAAARVAEAHDPRRLRHVSLAVETATGPAVVDVTRGDLCVGPVLLVPAGRATTDPLTHRLTGAAAVADLLVRPVLRGRLPGPDRLAEARAAWAAAEPGHRQDLARRLTAQLGAGVAADLIAVAGGAAPGARLPLRARVRLAARSLTPAALPATWAQRRAVLPAGRSAGPLGLRVRGVVVALVGTDGSGKSTVAGGLHDRLHRYGLPTSSAYFGMARGNLPGVALARRLLGVGSTEPARPALPAPPGSPVPAATPAPLDHAPLRRVAAWFYAGEYVWRYLRVVAPAVARRRVVIADRWVYDLRESPWPGSRAARVAELLVPAPDVLVLPDAPAELIHDRKPERGLAEQAAQQQRFRELLAEHPARHAELVVDTSGATADPLAPLVAAVVQAAHRPRRRPR</sequence>
<dbReference type="InterPro" id="IPR027417">
    <property type="entry name" value="P-loop_NTPase"/>
</dbReference>
<dbReference type="OrthoDB" id="3282024at2"/>
<dbReference type="Proteomes" id="UP000239209">
    <property type="component" value="Unassembled WGS sequence"/>
</dbReference>
<accession>A0A2T0SFJ0</accession>
<keyword evidence="2" id="KW-1185">Reference proteome</keyword>
<dbReference type="EMBL" id="PVZG01000002">
    <property type="protein sequence ID" value="PRY32186.1"/>
    <property type="molecule type" value="Genomic_DNA"/>
</dbReference>
<dbReference type="AlphaFoldDB" id="A0A2T0SFJ0"/>
<organism evidence="1 2">
    <name type="scientific">Pseudosporangium ferrugineum</name>
    <dbReference type="NCBI Taxonomy" id="439699"/>
    <lineage>
        <taxon>Bacteria</taxon>
        <taxon>Bacillati</taxon>
        <taxon>Actinomycetota</taxon>
        <taxon>Actinomycetes</taxon>
        <taxon>Micromonosporales</taxon>
        <taxon>Micromonosporaceae</taxon>
        <taxon>Pseudosporangium</taxon>
    </lineage>
</organism>
<evidence type="ECO:0000313" key="1">
    <source>
        <dbReference type="EMBL" id="PRY32186.1"/>
    </source>
</evidence>